<accession>A0ABW0KS69</accession>
<comment type="subunit">
    <text evidence="4 8">Monomer.</text>
</comment>
<dbReference type="HAMAP" id="MF_00260">
    <property type="entry name" value="Porphobil_deam"/>
    <property type="match status" value="1"/>
</dbReference>
<dbReference type="GO" id="GO:0004418">
    <property type="term" value="F:hydroxymethylbilane synthase activity"/>
    <property type="evidence" value="ECO:0007669"/>
    <property type="project" value="UniProtKB-EC"/>
</dbReference>
<keyword evidence="12" id="KW-1185">Reference proteome</keyword>
<dbReference type="Gene3D" id="3.40.190.10">
    <property type="entry name" value="Periplasmic binding protein-like II"/>
    <property type="match status" value="2"/>
</dbReference>
<protein>
    <recommendedName>
        <fullName evidence="8">Porphobilinogen deaminase</fullName>
        <shortName evidence="8">PBG</shortName>
        <ecNumber evidence="8">2.5.1.61</ecNumber>
    </recommendedName>
    <alternativeName>
        <fullName evidence="8">Hydroxymethylbilane synthase</fullName>
        <shortName evidence="8">HMBS</shortName>
    </alternativeName>
    <alternativeName>
        <fullName evidence="8">Pre-uroporphyrinogen synthase</fullName>
    </alternativeName>
</protein>
<dbReference type="InterPro" id="IPR036803">
    <property type="entry name" value="Porphobilinogen_deaminase_C_sf"/>
</dbReference>
<dbReference type="Pfam" id="PF03900">
    <property type="entry name" value="Porphobil_deamC"/>
    <property type="match status" value="1"/>
</dbReference>
<dbReference type="EC" id="2.5.1.61" evidence="8"/>
<dbReference type="PRINTS" id="PR00151">
    <property type="entry name" value="PORPHBDMNASE"/>
</dbReference>
<evidence type="ECO:0000256" key="8">
    <source>
        <dbReference type="HAMAP-Rule" id="MF_00260"/>
    </source>
</evidence>
<reference evidence="12" key="1">
    <citation type="journal article" date="2019" name="Int. J. Syst. Evol. Microbiol.">
        <title>The Global Catalogue of Microorganisms (GCM) 10K type strain sequencing project: providing services to taxonomists for standard genome sequencing and annotation.</title>
        <authorList>
            <consortium name="The Broad Institute Genomics Platform"/>
            <consortium name="The Broad Institute Genome Sequencing Center for Infectious Disease"/>
            <person name="Wu L."/>
            <person name="Ma J."/>
        </authorList>
    </citation>
    <scope>NUCLEOTIDE SEQUENCE [LARGE SCALE GENOMIC DNA]</scope>
    <source>
        <strain evidence="12">CGMCC 4.1469</strain>
    </source>
</reference>
<comment type="catalytic activity">
    <reaction evidence="7 8">
        <text>4 porphobilinogen + H2O = hydroxymethylbilane + 4 NH4(+)</text>
        <dbReference type="Rhea" id="RHEA:13185"/>
        <dbReference type="ChEBI" id="CHEBI:15377"/>
        <dbReference type="ChEBI" id="CHEBI:28938"/>
        <dbReference type="ChEBI" id="CHEBI:57845"/>
        <dbReference type="ChEBI" id="CHEBI:58126"/>
        <dbReference type="EC" id="2.5.1.61"/>
    </reaction>
</comment>
<dbReference type="Gene3D" id="3.30.160.40">
    <property type="entry name" value="Porphobilinogen deaminase, C-terminal domain"/>
    <property type="match status" value="1"/>
</dbReference>
<dbReference type="PROSITE" id="PS00533">
    <property type="entry name" value="PORPHOBILINOGEN_DEAM"/>
    <property type="match status" value="1"/>
</dbReference>
<evidence type="ECO:0000256" key="5">
    <source>
        <dbReference type="ARBA" id="ARBA00022679"/>
    </source>
</evidence>
<comment type="cofactor">
    <cofactor evidence="8">
        <name>dipyrromethane</name>
        <dbReference type="ChEBI" id="CHEBI:60342"/>
    </cofactor>
    <text evidence="8">Binds 1 dipyrromethane group covalently.</text>
</comment>
<keyword evidence="5 8" id="KW-0808">Transferase</keyword>
<dbReference type="Pfam" id="PF01379">
    <property type="entry name" value="Porphobil_deam"/>
    <property type="match status" value="1"/>
</dbReference>
<feature type="domain" description="Porphobilinogen deaminase N-terminal" evidence="9">
    <location>
        <begin position="6"/>
        <end position="230"/>
    </location>
</feature>
<evidence type="ECO:0000256" key="6">
    <source>
        <dbReference type="ARBA" id="ARBA00023244"/>
    </source>
</evidence>
<evidence type="ECO:0000313" key="12">
    <source>
        <dbReference type="Proteomes" id="UP001596052"/>
    </source>
</evidence>
<keyword evidence="6 8" id="KW-0627">Porphyrin biosynthesis</keyword>
<dbReference type="InterPro" id="IPR022418">
    <property type="entry name" value="Porphobilinogen_deaminase_C"/>
</dbReference>
<dbReference type="RefSeq" id="WP_377166543.1">
    <property type="nucleotide sequence ID" value="NZ_JBHSMQ010000003.1"/>
</dbReference>
<dbReference type="InterPro" id="IPR022419">
    <property type="entry name" value="Porphobilin_deaminase_cofac_BS"/>
</dbReference>
<feature type="domain" description="Porphobilinogen deaminase C-terminal" evidence="10">
    <location>
        <begin position="245"/>
        <end position="314"/>
    </location>
</feature>
<dbReference type="EMBL" id="JBHSMQ010000003">
    <property type="protein sequence ID" value="MFC5455452.1"/>
    <property type="molecule type" value="Genomic_DNA"/>
</dbReference>
<dbReference type="InterPro" id="IPR000860">
    <property type="entry name" value="HemC"/>
</dbReference>
<comment type="function">
    <text evidence="1 8">Tetrapolymerization of the monopyrrole PBG into the hydroxymethylbilane pre-uroporphyrinogen in several discrete steps.</text>
</comment>
<evidence type="ECO:0000259" key="10">
    <source>
        <dbReference type="Pfam" id="PF03900"/>
    </source>
</evidence>
<comment type="similarity">
    <text evidence="3 8">Belongs to the HMBS family.</text>
</comment>
<dbReference type="PIRSF" id="PIRSF001438">
    <property type="entry name" value="4pyrrol_synth_OHMeBilane_synth"/>
    <property type="match status" value="1"/>
</dbReference>
<name>A0ABW0KS69_9BACT</name>
<dbReference type="PANTHER" id="PTHR11557:SF0">
    <property type="entry name" value="PORPHOBILINOGEN DEAMINASE"/>
    <property type="match status" value="1"/>
</dbReference>
<dbReference type="PANTHER" id="PTHR11557">
    <property type="entry name" value="PORPHOBILINOGEN DEAMINASE"/>
    <property type="match status" value="1"/>
</dbReference>
<comment type="pathway">
    <text evidence="2">Porphyrin-containing compound metabolism; protoporphyrin-IX biosynthesis; coproporphyrinogen-III from 5-aminolevulinate: step 2/4.</text>
</comment>
<dbReference type="InterPro" id="IPR022417">
    <property type="entry name" value="Porphobilin_deaminase_N"/>
</dbReference>
<sequence>MSISKIILGTRGSELALTQTTMVTAALQSAHPHLQIERQIIQTSGDKRQDLRFSEFSDVAQVDKGIFIKELEIALADKQIDAAVHSLKDVPSDLAAGFTIAAVLPRAAIEDVLVSAHPYTLETLPQGARVGTSSVRRAAQLKFLRPDVEIVEIRGNVPTRVKKVLGENALDAVLLAAAGLLRLGLLNANLSRIHIDTHTLYGLVLDPVKFLPAAGQGAIAIECRAGDEAAIAAIRALNDAETEARITAEREFLKILGAGCQTPVGAHTWIAEGELHMSVRVFNEADLSLPPVEREAKRPVAEAAQLAKDLAGMLP</sequence>
<gene>
    <name evidence="8 11" type="primary">hemC</name>
    <name evidence="11" type="ORF">ACFQDI_11335</name>
</gene>
<dbReference type="SUPFAM" id="SSF54782">
    <property type="entry name" value="Porphobilinogen deaminase (hydroxymethylbilane synthase), C-terminal domain"/>
    <property type="match status" value="1"/>
</dbReference>
<evidence type="ECO:0000256" key="4">
    <source>
        <dbReference type="ARBA" id="ARBA00011245"/>
    </source>
</evidence>
<dbReference type="Proteomes" id="UP001596052">
    <property type="component" value="Unassembled WGS sequence"/>
</dbReference>
<evidence type="ECO:0000313" key="11">
    <source>
        <dbReference type="EMBL" id="MFC5455452.1"/>
    </source>
</evidence>
<organism evidence="11 12">
    <name type="scientific">Prosthecobacter fluviatilis</name>
    <dbReference type="NCBI Taxonomy" id="445931"/>
    <lineage>
        <taxon>Bacteria</taxon>
        <taxon>Pseudomonadati</taxon>
        <taxon>Verrucomicrobiota</taxon>
        <taxon>Verrucomicrobiia</taxon>
        <taxon>Verrucomicrobiales</taxon>
        <taxon>Verrucomicrobiaceae</taxon>
        <taxon>Prosthecobacter</taxon>
    </lineage>
</organism>
<evidence type="ECO:0000259" key="9">
    <source>
        <dbReference type="Pfam" id="PF01379"/>
    </source>
</evidence>
<dbReference type="SUPFAM" id="SSF53850">
    <property type="entry name" value="Periplasmic binding protein-like II"/>
    <property type="match status" value="1"/>
</dbReference>
<evidence type="ECO:0000256" key="2">
    <source>
        <dbReference type="ARBA" id="ARBA00004735"/>
    </source>
</evidence>
<evidence type="ECO:0000256" key="3">
    <source>
        <dbReference type="ARBA" id="ARBA00005638"/>
    </source>
</evidence>
<evidence type="ECO:0000256" key="7">
    <source>
        <dbReference type="ARBA" id="ARBA00048169"/>
    </source>
</evidence>
<comment type="caution">
    <text evidence="11">The sequence shown here is derived from an EMBL/GenBank/DDBJ whole genome shotgun (WGS) entry which is preliminary data.</text>
</comment>
<evidence type="ECO:0000256" key="1">
    <source>
        <dbReference type="ARBA" id="ARBA00002869"/>
    </source>
</evidence>
<feature type="modified residue" description="S-(dipyrrolylmethanemethyl)cysteine" evidence="8">
    <location>
        <position position="260"/>
    </location>
</feature>
<comment type="miscellaneous">
    <text evidence="8">The porphobilinogen subunits are added to the dipyrromethane group.</text>
</comment>
<proteinExistence type="inferred from homology"/>
<dbReference type="NCBIfam" id="TIGR00212">
    <property type="entry name" value="hemC"/>
    <property type="match status" value="1"/>
</dbReference>